<dbReference type="InterPro" id="IPR057499">
    <property type="entry name" value="Kelch_FKB95"/>
</dbReference>
<sequence>MRRSLYTILEKVRDLRWWRCQELNMVGGLFYMCAVADELYCYYFTHGLMGYDTKLKVWRRVVGLETLGAAILHNAAMVDYDGKLVIFWHGSSKKEIRCAVIMLDLIGDVIREMIEWCGIVDTMPYNYSFQRCFVCSDD</sequence>
<reference evidence="2 3" key="1">
    <citation type="submission" date="2022-03" db="EMBL/GenBank/DDBJ databases">
        <authorList>
            <person name="Macdonald S."/>
            <person name="Ahmed S."/>
            <person name="Newling K."/>
        </authorList>
    </citation>
    <scope>NUCLEOTIDE SEQUENCE [LARGE SCALE GENOMIC DNA]</scope>
</reference>
<keyword evidence="3" id="KW-1185">Reference proteome</keyword>
<evidence type="ECO:0000313" key="3">
    <source>
        <dbReference type="Proteomes" id="UP001642260"/>
    </source>
</evidence>
<dbReference type="InterPro" id="IPR015915">
    <property type="entry name" value="Kelch-typ_b-propeller"/>
</dbReference>
<organism evidence="2 3">
    <name type="scientific">Eruca vesicaria subsp. sativa</name>
    <name type="common">Garden rocket</name>
    <name type="synonym">Eruca sativa</name>
    <dbReference type="NCBI Taxonomy" id="29727"/>
    <lineage>
        <taxon>Eukaryota</taxon>
        <taxon>Viridiplantae</taxon>
        <taxon>Streptophyta</taxon>
        <taxon>Embryophyta</taxon>
        <taxon>Tracheophyta</taxon>
        <taxon>Spermatophyta</taxon>
        <taxon>Magnoliopsida</taxon>
        <taxon>eudicotyledons</taxon>
        <taxon>Gunneridae</taxon>
        <taxon>Pentapetalae</taxon>
        <taxon>rosids</taxon>
        <taxon>malvids</taxon>
        <taxon>Brassicales</taxon>
        <taxon>Brassicaceae</taxon>
        <taxon>Brassiceae</taxon>
        <taxon>Eruca</taxon>
    </lineage>
</organism>
<evidence type="ECO:0000259" key="1">
    <source>
        <dbReference type="Pfam" id="PF25210"/>
    </source>
</evidence>
<protein>
    <recommendedName>
        <fullName evidence="1">FKB95-like N-terminal Kelch domain-containing protein</fullName>
    </recommendedName>
</protein>
<gene>
    <name evidence="2" type="ORF">ERUC_LOCUS9702</name>
</gene>
<dbReference type="AlphaFoldDB" id="A0ABC8JL90"/>
<feature type="domain" description="FKB95-like N-terminal Kelch" evidence="1">
    <location>
        <begin position="17"/>
        <end position="120"/>
    </location>
</feature>
<comment type="caution">
    <text evidence="2">The sequence shown here is derived from an EMBL/GenBank/DDBJ whole genome shotgun (WGS) entry which is preliminary data.</text>
</comment>
<proteinExistence type="predicted"/>
<name>A0ABC8JL90_ERUVS</name>
<evidence type="ECO:0000313" key="2">
    <source>
        <dbReference type="EMBL" id="CAH8322731.1"/>
    </source>
</evidence>
<dbReference type="EMBL" id="CAKOAT010097489">
    <property type="protein sequence ID" value="CAH8322731.1"/>
    <property type="molecule type" value="Genomic_DNA"/>
</dbReference>
<dbReference type="Pfam" id="PF25210">
    <property type="entry name" value="Kelch_FKB95"/>
    <property type="match status" value="1"/>
</dbReference>
<dbReference type="Proteomes" id="UP001642260">
    <property type="component" value="Unassembled WGS sequence"/>
</dbReference>
<accession>A0ABC8JL90</accession>
<dbReference type="SUPFAM" id="SSF117281">
    <property type="entry name" value="Kelch motif"/>
    <property type="match status" value="1"/>
</dbReference>